<dbReference type="GO" id="GO:0004222">
    <property type="term" value="F:metalloendopeptidase activity"/>
    <property type="evidence" value="ECO:0007669"/>
    <property type="project" value="TreeGrafter"/>
</dbReference>
<evidence type="ECO:0000256" key="3">
    <source>
        <dbReference type="SAM" id="SignalP"/>
    </source>
</evidence>
<dbReference type="PANTHER" id="PTHR21666:SF289">
    <property type="entry name" value="L-ALA--D-GLU ENDOPEPTIDASE"/>
    <property type="match status" value="1"/>
</dbReference>
<evidence type="ECO:0000313" key="7">
    <source>
        <dbReference type="Proteomes" id="UP000488506"/>
    </source>
</evidence>
<organism evidence="6 7">
    <name type="scientific">Candidatus Saganbacteria bacterium</name>
    <dbReference type="NCBI Taxonomy" id="2575572"/>
    <lineage>
        <taxon>Bacteria</taxon>
        <taxon>Bacillati</taxon>
        <taxon>Saganbacteria</taxon>
    </lineage>
</organism>
<dbReference type="InterPro" id="IPR011055">
    <property type="entry name" value="Dup_hybrid_motif"/>
</dbReference>
<dbReference type="Proteomes" id="UP000488506">
    <property type="component" value="Unassembled WGS sequence"/>
</dbReference>
<evidence type="ECO:0000259" key="4">
    <source>
        <dbReference type="Pfam" id="PF01551"/>
    </source>
</evidence>
<evidence type="ECO:0000259" key="5">
    <source>
        <dbReference type="Pfam" id="PF24568"/>
    </source>
</evidence>
<dbReference type="Gene3D" id="2.70.70.10">
    <property type="entry name" value="Glucose Permease (Domain IIA)"/>
    <property type="match status" value="1"/>
</dbReference>
<dbReference type="EMBL" id="WPAF01000041">
    <property type="protein sequence ID" value="KAF0132844.1"/>
    <property type="molecule type" value="Genomic_DNA"/>
</dbReference>
<dbReference type="AlphaFoldDB" id="A0A833NRA9"/>
<dbReference type="Gene3D" id="6.10.250.3150">
    <property type="match status" value="1"/>
</dbReference>
<accession>A0A833NRA9</accession>
<evidence type="ECO:0000256" key="2">
    <source>
        <dbReference type="SAM" id="Coils"/>
    </source>
</evidence>
<evidence type="ECO:0000256" key="1">
    <source>
        <dbReference type="ARBA" id="ARBA00022729"/>
    </source>
</evidence>
<feature type="coiled-coil region" evidence="2">
    <location>
        <begin position="22"/>
        <end position="105"/>
    </location>
</feature>
<feature type="domain" description="M23ase beta-sheet core" evidence="4">
    <location>
        <begin position="274"/>
        <end position="368"/>
    </location>
</feature>
<dbReference type="InterPro" id="IPR016047">
    <property type="entry name" value="M23ase_b-sheet_dom"/>
</dbReference>
<sequence>MKRILALFFLLLFISVSLSEDITDERLKLKRIQEQLNANKKQLSETKKKEQESLTKLVTIKTELKKASRALNKAKTKIVANEGEIKDLSSEINETEETLGQKSVRIKKRIREVYKSSAVNYLDLLFFARNMSDFISRAYFFGKVIEGDAKLISEITVSYNQIRSQKDRLVGVTNEIKDLALEIGEKKQEISEKAEEEKTLLGTLKQRRAKYEKEIAQLERSSEELERVIQAKMAERKKSGVSAHGSGSLDWPLRGRMTSYYGYRRHPLWGGRSMHTGIDIAAPHGEVIRSADGGEVIFSGWWDGYGKAAVIDHGKNISTVYGHMSRIYVQNGNKVSKGQIIGLVGSTGYSTGPHLHFEVRKNGKPTNPMKYLP</sequence>
<protein>
    <submittedName>
        <fullName evidence="6">M23B-like peptidase</fullName>
    </submittedName>
</protein>
<reference evidence="6 7" key="1">
    <citation type="submission" date="2019-12" db="EMBL/GenBank/DDBJ databases">
        <authorList>
            <person name="Wolfe R."/>
            <person name="Danczak R."/>
            <person name="Wilkins M."/>
        </authorList>
    </citation>
    <scope>NUCLEOTIDE SEQUENCE [LARGE SCALE GENOMIC DNA]</scope>
    <source>
        <strain evidence="6">X2_MaxBin.013</strain>
    </source>
</reference>
<name>A0A833NRA9_UNCSA</name>
<keyword evidence="1 3" id="KW-0732">Signal</keyword>
<dbReference type="InterPro" id="IPR057309">
    <property type="entry name" value="PcsB_CC"/>
</dbReference>
<dbReference type="CDD" id="cd12797">
    <property type="entry name" value="M23_peptidase"/>
    <property type="match status" value="1"/>
</dbReference>
<dbReference type="SUPFAM" id="SSF51261">
    <property type="entry name" value="Duplicated hybrid motif"/>
    <property type="match status" value="1"/>
</dbReference>
<comment type="caution">
    <text evidence="6">The sequence shown here is derived from an EMBL/GenBank/DDBJ whole genome shotgun (WGS) entry which is preliminary data.</text>
</comment>
<feature type="coiled-coil region" evidence="2">
    <location>
        <begin position="176"/>
        <end position="235"/>
    </location>
</feature>
<dbReference type="InterPro" id="IPR050570">
    <property type="entry name" value="Cell_wall_metabolism_enzyme"/>
</dbReference>
<dbReference type="PANTHER" id="PTHR21666">
    <property type="entry name" value="PEPTIDASE-RELATED"/>
    <property type="match status" value="1"/>
</dbReference>
<keyword evidence="2" id="KW-0175">Coiled coil</keyword>
<evidence type="ECO:0000313" key="6">
    <source>
        <dbReference type="EMBL" id="KAF0132844.1"/>
    </source>
</evidence>
<dbReference type="Pfam" id="PF01551">
    <property type="entry name" value="Peptidase_M23"/>
    <property type="match status" value="1"/>
</dbReference>
<feature type="signal peptide" evidence="3">
    <location>
        <begin position="1"/>
        <end position="19"/>
    </location>
</feature>
<proteinExistence type="predicted"/>
<feature type="chain" id="PRO_5033032516" evidence="3">
    <location>
        <begin position="20"/>
        <end position="373"/>
    </location>
</feature>
<dbReference type="Pfam" id="PF24568">
    <property type="entry name" value="CC_PcsB"/>
    <property type="match status" value="1"/>
</dbReference>
<gene>
    <name evidence="6" type="ORF">FD145_1549</name>
</gene>
<feature type="domain" description="Peptidoglycan hydrolase PcsB coiled-coil" evidence="5">
    <location>
        <begin position="92"/>
        <end position="155"/>
    </location>
</feature>